<evidence type="ECO:0000313" key="4">
    <source>
        <dbReference type="Proteomes" id="UP000601435"/>
    </source>
</evidence>
<dbReference type="SMART" id="SM00672">
    <property type="entry name" value="CAP10"/>
    <property type="match status" value="1"/>
</dbReference>
<dbReference type="Pfam" id="PF05686">
    <property type="entry name" value="Glyco_transf_90"/>
    <property type="match status" value="1"/>
</dbReference>
<evidence type="ECO:0000256" key="1">
    <source>
        <dbReference type="SAM" id="SignalP"/>
    </source>
</evidence>
<feature type="chain" id="PRO_5032846498" evidence="1">
    <location>
        <begin position="23"/>
        <end position="469"/>
    </location>
</feature>
<protein>
    <submittedName>
        <fullName evidence="3">Poglut1 protein</fullName>
    </submittedName>
</protein>
<dbReference type="InterPro" id="IPR006598">
    <property type="entry name" value="CAP10"/>
</dbReference>
<evidence type="ECO:0000313" key="3">
    <source>
        <dbReference type="EMBL" id="CAE7684700.1"/>
    </source>
</evidence>
<dbReference type="EMBL" id="CAJNJA010033864">
    <property type="protein sequence ID" value="CAE7684700.1"/>
    <property type="molecule type" value="Genomic_DNA"/>
</dbReference>
<proteinExistence type="predicted"/>
<dbReference type="AlphaFoldDB" id="A0A812WEX8"/>
<name>A0A812WEX8_9DINO</name>
<gene>
    <name evidence="3" type="primary">Poglut1</name>
    <name evidence="3" type="ORF">SNEC2469_LOCUS19714</name>
</gene>
<feature type="domain" description="Glycosyl transferase CAP10" evidence="2">
    <location>
        <begin position="112"/>
        <end position="359"/>
    </location>
</feature>
<reference evidence="3" key="1">
    <citation type="submission" date="2021-02" db="EMBL/GenBank/DDBJ databases">
        <authorList>
            <person name="Dougan E. K."/>
            <person name="Rhodes N."/>
            <person name="Thang M."/>
            <person name="Chan C."/>
        </authorList>
    </citation>
    <scope>NUCLEOTIDE SEQUENCE</scope>
</reference>
<dbReference type="OrthoDB" id="512899at2759"/>
<organism evidence="3 4">
    <name type="scientific">Symbiodinium necroappetens</name>
    <dbReference type="NCBI Taxonomy" id="1628268"/>
    <lineage>
        <taxon>Eukaryota</taxon>
        <taxon>Sar</taxon>
        <taxon>Alveolata</taxon>
        <taxon>Dinophyceae</taxon>
        <taxon>Suessiales</taxon>
        <taxon>Symbiodiniaceae</taxon>
        <taxon>Symbiodinium</taxon>
    </lineage>
</organism>
<keyword evidence="1" id="KW-0732">Signal</keyword>
<evidence type="ECO:0000259" key="2">
    <source>
        <dbReference type="SMART" id="SM00672"/>
    </source>
</evidence>
<sequence>MLLQRVPAACSWICLLLPVSLSLRPLQPPETCARIEVPEFYAQIYRDLEPYKVLDERHLAFYDGFCARRQKACIRLRIVNGAAYVLDMFPGYQSRHRSTLHAIYRVISRFDNLPDVEVTIDLTDGELQNIDLPFFVITHKKEAPAGVLYPDFTFYSWPESMCPSSENEISHNYDQLFREFRQHWGVRARWQNRSDTLFWRGAPVEDQGARSVALEQITAVENSDAKFISWKAVSSTGQNEVQGCVGLLEQCKHRYLAFLAGTTYSSRIKYQLLCGSVVLAQEPRFLEWWSRLLAPGVHYVPVEKNWANVQPLMQLLRQNPLQAATIARQGQRLAMTALSPTSVDCYWWMLLASSARVLPRASGPLSLNARPLEDVLLLPDDATLSSLHGLKGGISMHVAPKPETQDPSCFEPGSGRSWEFCCDPFTSGRSGNQECWLSLAIQEQGSRIQEVDLDAMYIRCCHAGSGLIR</sequence>
<comment type="caution">
    <text evidence="3">The sequence shown here is derived from an EMBL/GenBank/DDBJ whole genome shotgun (WGS) entry which is preliminary data.</text>
</comment>
<accession>A0A812WEX8</accession>
<dbReference type="InterPro" id="IPR051091">
    <property type="entry name" value="O-Glucosyltr/Glycosyltrsf_90"/>
</dbReference>
<feature type="signal peptide" evidence="1">
    <location>
        <begin position="1"/>
        <end position="22"/>
    </location>
</feature>
<dbReference type="Proteomes" id="UP000601435">
    <property type="component" value="Unassembled WGS sequence"/>
</dbReference>
<dbReference type="PANTHER" id="PTHR12203">
    <property type="entry name" value="KDEL LYS-ASP-GLU-LEU CONTAINING - RELATED"/>
    <property type="match status" value="1"/>
</dbReference>
<keyword evidence="4" id="KW-1185">Reference proteome</keyword>